<feature type="domain" description="Coenzyme PQQ synthesis protein F N-terminal lobe" evidence="14">
    <location>
        <begin position="245"/>
        <end position="388"/>
    </location>
</feature>
<dbReference type="InterPro" id="IPR011249">
    <property type="entry name" value="Metalloenz_LuxS/M16"/>
</dbReference>
<evidence type="ECO:0000256" key="4">
    <source>
        <dbReference type="ARBA" id="ARBA00015088"/>
    </source>
</evidence>
<keyword evidence="9" id="KW-0884">PQQ biosynthesis</keyword>
<dbReference type="PANTHER" id="PTHR43690">
    <property type="entry name" value="NARDILYSIN"/>
    <property type="match status" value="1"/>
</dbReference>
<evidence type="ECO:0000256" key="3">
    <source>
        <dbReference type="ARBA" id="ARBA00007261"/>
    </source>
</evidence>
<keyword evidence="8" id="KW-0862">Zinc</keyword>
<dbReference type="InterPro" id="IPR011765">
    <property type="entry name" value="Pept_M16_N"/>
</dbReference>
<evidence type="ECO:0000256" key="6">
    <source>
        <dbReference type="ARBA" id="ARBA00022723"/>
    </source>
</evidence>
<protein>
    <recommendedName>
        <fullName evidence="4">Coenzyme PQQ synthesis protein F</fullName>
    </recommendedName>
    <alternativeName>
        <fullName evidence="12">Pyrroloquinoline quinone biosynthesis protein F</fullName>
    </alternativeName>
</protein>
<evidence type="ECO:0000256" key="11">
    <source>
        <dbReference type="ARBA" id="ARBA00024932"/>
    </source>
</evidence>
<dbReference type="Proteomes" id="UP001611251">
    <property type="component" value="Unassembled WGS sequence"/>
</dbReference>
<dbReference type="Pfam" id="PF00675">
    <property type="entry name" value="Peptidase_M16"/>
    <property type="match status" value="1"/>
</dbReference>
<name>A0ABW7PXI7_9GAMM</name>
<keyword evidence="17" id="KW-1185">Reference proteome</keyword>
<dbReference type="EMBL" id="JBGFSN010000004">
    <property type="protein sequence ID" value="MFH8134480.1"/>
    <property type="molecule type" value="Genomic_DNA"/>
</dbReference>
<dbReference type="SUPFAM" id="SSF63411">
    <property type="entry name" value="LuxS/MPP-like metallohydrolase"/>
    <property type="match status" value="2"/>
</dbReference>
<dbReference type="GO" id="GO:0016787">
    <property type="term" value="F:hydrolase activity"/>
    <property type="evidence" value="ECO:0007669"/>
    <property type="project" value="UniProtKB-KW"/>
</dbReference>
<evidence type="ECO:0000259" key="15">
    <source>
        <dbReference type="Pfam" id="PF22456"/>
    </source>
</evidence>
<comment type="pathway">
    <text evidence="2">Cofactor biosynthesis; pyrroloquinoline quinone biosynthesis.</text>
</comment>
<feature type="domain" description="Peptidase M16 N-terminal" evidence="13">
    <location>
        <begin position="17"/>
        <end position="144"/>
    </location>
</feature>
<dbReference type="Pfam" id="PF22454">
    <property type="entry name" value="PQQ_syn_pqqF_N_2"/>
    <property type="match status" value="1"/>
</dbReference>
<organism evidence="16 17">
    <name type="scientific">Pantoea osteomyelitidis</name>
    <dbReference type="NCBI Taxonomy" id="3230026"/>
    <lineage>
        <taxon>Bacteria</taxon>
        <taxon>Pseudomonadati</taxon>
        <taxon>Pseudomonadota</taxon>
        <taxon>Gammaproteobacteria</taxon>
        <taxon>Enterobacterales</taxon>
        <taxon>Erwiniaceae</taxon>
        <taxon>Pantoea</taxon>
    </lineage>
</organism>
<dbReference type="InterPro" id="IPR054734">
    <property type="entry name" value="PqqF-like_C_4"/>
</dbReference>
<comment type="similarity">
    <text evidence="3">Belongs to the peptidase M16 family.</text>
</comment>
<keyword evidence="6" id="KW-0479">Metal-binding</keyword>
<reference evidence="16 17" key="1">
    <citation type="submission" date="2024-08" db="EMBL/GenBank/DDBJ databases">
        <title>Pantoea ronii - a newly identified human opportunistic pathogen.</title>
        <authorList>
            <person name="Keidar-Friedman D."/>
            <person name="Sorek N."/>
            <person name="Leshin-Carmel D."/>
            <person name="Tsur A."/>
            <person name="Amsalem M."/>
            <person name="Tolkach D."/>
            <person name="Brosh-Nissimov T."/>
        </authorList>
    </citation>
    <scope>NUCLEOTIDE SEQUENCE [LARGE SCALE GENOMIC DNA]</scope>
    <source>
        <strain evidence="16 17">AA23256</strain>
    </source>
</reference>
<dbReference type="NCBIfam" id="TIGR02110">
    <property type="entry name" value="PQQ_syn_pqqF"/>
    <property type="match status" value="1"/>
</dbReference>
<dbReference type="Gene3D" id="3.30.830.10">
    <property type="entry name" value="Metalloenzyme, LuxS/M16 peptidase-like"/>
    <property type="match status" value="2"/>
</dbReference>
<dbReference type="Pfam" id="PF22456">
    <property type="entry name" value="PqqF-like_C_4"/>
    <property type="match status" value="1"/>
</dbReference>
<dbReference type="PROSITE" id="PS00143">
    <property type="entry name" value="INSULINASE"/>
    <property type="match status" value="1"/>
</dbReference>
<evidence type="ECO:0000259" key="13">
    <source>
        <dbReference type="Pfam" id="PF00675"/>
    </source>
</evidence>
<keyword evidence="10" id="KW-0482">Metalloprotease</keyword>
<dbReference type="RefSeq" id="WP_397214314.1">
    <property type="nucleotide sequence ID" value="NZ_JBGFSN010000004.1"/>
</dbReference>
<evidence type="ECO:0000313" key="16">
    <source>
        <dbReference type="EMBL" id="MFH8134480.1"/>
    </source>
</evidence>
<dbReference type="InterPro" id="IPR050626">
    <property type="entry name" value="Peptidase_M16"/>
</dbReference>
<dbReference type="InterPro" id="IPR011844">
    <property type="entry name" value="PQQ_synth_PqqF"/>
</dbReference>
<evidence type="ECO:0000256" key="7">
    <source>
        <dbReference type="ARBA" id="ARBA00022801"/>
    </source>
</evidence>
<comment type="caution">
    <text evidence="16">The sequence shown here is derived from an EMBL/GenBank/DDBJ whole genome shotgun (WGS) entry which is preliminary data.</text>
</comment>
<evidence type="ECO:0000259" key="14">
    <source>
        <dbReference type="Pfam" id="PF22454"/>
    </source>
</evidence>
<dbReference type="InterPro" id="IPR001431">
    <property type="entry name" value="Pept_M16_Zn_BS"/>
</dbReference>
<evidence type="ECO:0000256" key="10">
    <source>
        <dbReference type="ARBA" id="ARBA00023049"/>
    </source>
</evidence>
<accession>A0ABW7PXI7</accession>
<evidence type="ECO:0000256" key="8">
    <source>
        <dbReference type="ARBA" id="ARBA00022833"/>
    </source>
</evidence>
<dbReference type="PANTHER" id="PTHR43690:SF18">
    <property type="entry name" value="INSULIN-DEGRADING ENZYME-RELATED"/>
    <property type="match status" value="1"/>
</dbReference>
<feature type="domain" description="Coenzyme PQQ synthesis protein F-like C-terminal lobe" evidence="15">
    <location>
        <begin position="633"/>
        <end position="720"/>
    </location>
</feature>
<evidence type="ECO:0000256" key="9">
    <source>
        <dbReference type="ARBA" id="ARBA00022905"/>
    </source>
</evidence>
<proteinExistence type="inferred from homology"/>
<keyword evidence="5" id="KW-0645">Protease</keyword>
<dbReference type="InterPro" id="IPR054740">
    <property type="entry name" value="PqqF_N_2"/>
</dbReference>
<sequence length="775" mass="86157">MASRSLVLPGGLQLHLLHQPAARQAAALVQIAAGSHHEPDRWPGLAHLLEHLLFTGSAAFPDDQRLMPWVQGAGGRVNATTLQQRTAFFFEVAAPQLAEGLARLMDMVAAPLFAPAAIQQEVAVIDAEYQLLQSHAQTLSEAALLDGVAQPAEFHRFHIGSRACFGEQIDALRAALRSFHQQHYHCGRMQLWLQGPQSLNELEQLARRATAMLPAGSVPVMSPLPQLKPMRDSLLRLAGPEHFWLSYLLPDNESANRDAVTLLREFALDDAPGSLLARLRSQGLCDALSMKWLYLADNACWLALAFEGESLTPDKARETEAVWLAWLQALRHSSPAQRAHYGDLAQERFARLAPLDQLRERAFGFTPGNAGDLNALISALSADHATRLFSAPGIEGELYCSQGLTFHRQHWQRRPADQVEPDFRFYPLEAVFAEPALPPAAQPLLHCEQGKQPATLILRPEFFHNFSAAEGKARAAQLRPYFGTLRHLGSEGEFSAREGVWQLTLRLPEQHRLWAVNEALTELAKPLSESRAVPEEGIAIRTLLAQLPEQLHASQPIDRWRAVLTGGDAALHQALARLLSAFPVTVNAAQRPDAWPLLRALRRVAHVSDEQALLLFVPLPSQDDLTLATARALALLYEPQFFQRLRVEQQVGYVVSCRYQRCGDRDGILFALQSPDQPPAALLRHCKNFLRSFSSVITATDLTRLQSRLTPFLQPQQDADVALRALRQHTGLPVLTEAAIQALTPTDLHQLHQRMMRERHRWLALFCGGRIAPTE</sequence>
<keyword evidence="7 16" id="KW-0378">Hydrolase</keyword>
<evidence type="ECO:0000256" key="2">
    <source>
        <dbReference type="ARBA" id="ARBA00004886"/>
    </source>
</evidence>
<evidence type="ECO:0000256" key="12">
    <source>
        <dbReference type="ARBA" id="ARBA00030977"/>
    </source>
</evidence>
<evidence type="ECO:0000256" key="5">
    <source>
        <dbReference type="ARBA" id="ARBA00022670"/>
    </source>
</evidence>
<evidence type="ECO:0000256" key="1">
    <source>
        <dbReference type="ARBA" id="ARBA00001947"/>
    </source>
</evidence>
<comment type="cofactor">
    <cofactor evidence="1">
        <name>Zn(2+)</name>
        <dbReference type="ChEBI" id="CHEBI:29105"/>
    </cofactor>
</comment>
<comment type="function">
    <text evidence="11">Required for coenzyme pyrroloquinoline quinone (PQQ) biosynthesis. It is thought that this protein is a protease that cleaves peptides bond in a small peptide (gene pqqA), providing the glutamate and tyrosine residues which are necessary for the synthesis of PQQ.</text>
</comment>
<evidence type="ECO:0000313" key="17">
    <source>
        <dbReference type="Proteomes" id="UP001611251"/>
    </source>
</evidence>
<gene>
    <name evidence="16" type="primary">pqqF</name>
    <name evidence="16" type="ORF">ABU178_09905</name>
</gene>